<sequence length="157" mass="18166">MKRKNRIIGFLFAAMFVASLSVFAGEETAFVDDYKISSKVDFEPSKVYQKSWEITYGESKRPVQVFLKETKKGEEYIIRTNYFEVKYVNSEKGFGARSMRVSELVVPESLNEQVLNQDQLSRQKVITMSQIDRQEALDLIAGFLPELVNDQYKNILN</sequence>
<dbReference type="EMBL" id="SNWI01000002">
    <property type="protein sequence ID" value="TDO03884.1"/>
    <property type="molecule type" value="Genomic_DNA"/>
</dbReference>
<dbReference type="RefSeq" id="WP_093918422.1">
    <property type="nucleotide sequence ID" value="NZ_FONW01000001.1"/>
</dbReference>
<organism evidence="2 4">
    <name type="scientific">Sunxiuqinia elliptica</name>
    <dbReference type="NCBI Taxonomy" id="655355"/>
    <lineage>
        <taxon>Bacteria</taxon>
        <taxon>Pseudomonadati</taxon>
        <taxon>Bacteroidota</taxon>
        <taxon>Bacteroidia</taxon>
        <taxon>Marinilabiliales</taxon>
        <taxon>Prolixibacteraceae</taxon>
        <taxon>Sunxiuqinia</taxon>
    </lineage>
</organism>
<evidence type="ECO:0000313" key="2">
    <source>
        <dbReference type="EMBL" id="SFE66669.1"/>
    </source>
</evidence>
<evidence type="ECO:0000313" key="3">
    <source>
        <dbReference type="EMBL" id="TDO03884.1"/>
    </source>
</evidence>
<evidence type="ECO:0000313" key="4">
    <source>
        <dbReference type="Proteomes" id="UP000198964"/>
    </source>
</evidence>
<dbReference type="AlphaFoldDB" id="A0A1I2CE90"/>
<name>A0A1I2CE90_9BACT</name>
<protein>
    <recommendedName>
        <fullName evidence="6">DUF4468 domain-containing protein</fullName>
    </recommendedName>
</protein>
<evidence type="ECO:0000256" key="1">
    <source>
        <dbReference type="SAM" id="SignalP"/>
    </source>
</evidence>
<dbReference type="EMBL" id="FONW01000001">
    <property type="protein sequence ID" value="SFE66669.1"/>
    <property type="molecule type" value="Genomic_DNA"/>
</dbReference>
<accession>A0A1I2CE90</accession>
<keyword evidence="4" id="KW-1185">Reference proteome</keyword>
<feature type="signal peptide" evidence="1">
    <location>
        <begin position="1"/>
        <end position="24"/>
    </location>
</feature>
<reference evidence="2 4" key="1">
    <citation type="submission" date="2016-10" db="EMBL/GenBank/DDBJ databases">
        <authorList>
            <person name="de Groot N.N."/>
        </authorList>
    </citation>
    <scope>NUCLEOTIDE SEQUENCE [LARGE SCALE GENOMIC DNA]</scope>
    <source>
        <strain evidence="2 4">CGMCC 1.9156</strain>
    </source>
</reference>
<evidence type="ECO:0008006" key="6">
    <source>
        <dbReference type="Google" id="ProtNLM"/>
    </source>
</evidence>
<dbReference type="OrthoDB" id="1120849at2"/>
<gene>
    <name evidence="3" type="ORF">DET52_102222</name>
    <name evidence="2" type="ORF">SAMN05216283_101709</name>
</gene>
<proteinExistence type="predicted"/>
<reference evidence="3 5" key="2">
    <citation type="submission" date="2019-03" db="EMBL/GenBank/DDBJ databases">
        <title>Freshwater and sediment microbial communities from various areas in North America, analyzing microbe dynamics in response to fracking.</title>
        <authorList>
            <person name="Lamendella R."/>
        </authorList>
    </citation>
    <scope>NUCLEOTIDE SEQUENCE [LARGE SCALE GENOMIC DNA]</scope>
    <source>
        <strain evidence="3 5">114D</strain>
    </source>
</reference>
<dbReference type="Proteomes" id="UP000198964">
    <property type="component" value="Unassembled WGS sequence"/>
</dbReference>
<feature type="chain" id="PRO_5036308205" description="DUF4468 domain-containing protein" evidence="1">
    <location>
        <begin position="25"/>
        <end position="157"/>
    </location>
</feature>
<dbReference type="Proteomes" id="UP000294848">
    <property type="component" value="Unassembled WGS sequence"/>
</dbReference>
<keyword evidence="1" id="KW-0732">Signal</keyword>
<evidence type="ECO:0000313" key="5">
    <source>
        <dbReference type="Proteomes" id="UP000294848"/>
    </source>
</evidence>